<dbReference type="InParanoid" id="B9RHH8"/>
<feature type="region of interest" description="Disordered" evidence="1">
    <location>
        <begin position="99"/>
        <end position="127"/>
    </location>
</feature>
<proteinExistence type="predicted"/>
<keyword evidence="3" id="KW-1185">Reference proteome</keyword>
<protein>
    <submittedName>
        <fullName evidence="2">Uncharacterized protein</fullName>
    </submittedName>
</protein>
<evidence type="ECO:0000313" key="3">
    <source>
        <dbReference type="Proteomes" id="UP000008311"/>
    </source>
</evidence>
<dbReference type="EMBL" id="EQ973779">
    <property type="protein sequence ID" value="EEF49188.1"/>
    <property type="molecule type" value="Genomic_DNA"/>
</dbReference>
<evidence type="ECO:0000256" key="1">
    <source>
        <dbReference type="SAM" id="MobiDB-lite"/>
    </source>
</evidence>
<name>B9RHH8_RICCO</name>
<dbReference type="Proteomes" id="UP000008311">
    <property type="component" value="Unassembled WGS sequence"/>
</dbReference>
<accession>B9RHH8</accession>
<evidence type="ECO:0000313" key="2">
    <source>
        <dbReference type="EMBL" id="EEF49188.1"/>
    </source>
</evidence>
<dbReference type="PANTHER" id="PTHR34222:SF99">
    <property type="entry name" value="PROTEIN, PUTATIVE-RELATED"/>
    <property type="match status" value="1"/>
</dbReference>
<dbReference type="eggNOG" id="KOG0017">
    <property type="taxonomic scope" value="Eukaryota"/>
</dbReference>
<dbReference type="PANTHER" id="PTHR34222">
    <property type="entry name" value="GAG_PRE-INTEGRS DOMAIN-CONTAINING PROTEIN"/>
    <property type="match status" value="1"/>
</dbReference>
<organism evidence="2 3">
    <name type="scientific">Ricinus communis</name>
    <name type="common">Castor bean</name>
    <dbReference type="NCBI Taxonomy" id="3988"/>
    <lineage>
        <taxon>Eukaryota</taxon>
        <taxon>Viridiplantae</taxon>
        <taxon>Streptophyta</taxon>
        <taxon>Embryophyta</taxon>
        <taxon>Tracheophyta</taxon>
        <taxon>Spermatophyta</taxon>
        <taxon>Magnoliopsida</taxon>
        <taxon>eudicotyledons</taxon>
        <taxon>Gunneridae</taxon>
        <taxon>Pentapetalae</taxon>
        <taxon>rosids</taxon>
        <taxon>fabids</taxon>
        <taxon>Malpighiales</taxon>
        <taxon>Euphorbiaceae</taxon>
        <taxon>Acalyphoideae</taxon>
        <taxon>Acalypheae</taxon>
        <taxon>Ricinus</taxon>
    </lineage>
</organism>
<gene>
    <name evidence="2" type="ORF">RCOM_1527050</name>
</gene>
<dbReference type="AlphaFoldDB" id="B9RHH8"/>
<sequence>MNKLWNELVCLMPIPICTCGAAKGVADITSFNRLMQFLMGLNDSSDNMRNQVLEMDPFPSANIAYSMVFRVEKQREVPTIFPKTDEIVAMMIRAQNFKTTGKGGAGRGSWSGRNGSNRDGQEPRKNNYKRYNGQEEEAMHCDFCGMD</sequence>
<reference evidence="3" key="1">
    <citation type="journal article" date="2010" name="Nat. Biotechnol.">
        <title>Draft genome sequence of the oilseed species Ricinus communis.</title>
        <authorList>
            <person name="Chan A.P."/>
            <person name="Crabtree J."/>
            <person name="Zhao Q."/>
            <person name="Lorenzi H."/>
            <person name="Orvis J."/>
            <person name="Puiu D."/>
            <person name="Melake-Berhan A."/>
            <person name="Jones K.M."/>
            <person name="Redman J."/>
            <person name="Chen G."/>
            <person name="Cahoon E.B."/>
            <person name="Gedil M."/>
            <person name="Stanke M."/>
            <person name="Haas B.J."/>
            <person name="Wortman J.R."/>
            <person name="Fraser-Liggett C.M."/>
            <person name="Ravel J."/>
            <person name="Rabinowicz P.D."/>
        </authorList>
    </citation>
    <scope>NUCLEOTIDE SEQUENCE [LARGE SCALE GENOMIC DNA]</scope>
    <source>
        <strain evidence="3">cv. Hale</strain>
    </source>
</reference>